<dbReference type="AlphaFoldDB" id="A0A1F7WCA2"/>
<dbReference type="SUPFAM" id="SSF52058">
    <property type="entry name" value="L domain-like"/>
    <property type="match status" value="1"/>
</dbReference>
<dbReference type="Pfam" id="PF23598">
    <property type="entry name" value="LRR_14"/>
    <property type="match status" value="1"/>
</dbReference>
<reference evidence="4 5" key="1">
    <citation type="journal article" date="2016" name="Nat. Commun.">
        <title>Thousands of microbial genomes shed light on interconnected biogeochemical processes in an aquifer system.</title>
        <authorList>
            <person name="Anantharaman K."/>
            <person name="Brown C.T."/>
            <person name="Hug L.A."/>
            <person name="Sharon I."/>
            <person name="Castelle C.J."/>
            <person name="Probst A.J."/>
            <person name="Thomas B.C."/>
            <person name="Singh A."/>
            <person name="Wilkins M.J."/>
            <person name="Karaoz U."/>
            <person name="Brodie E.L."/>
            <person name="Williams K.H."/>
            <person name="Hubbard S.S."/>
            <person name="Banfield J.F."/>
        </authorList>
    </citation>
    <scope>NUCLEOTIDE SEQUENCE [LARGE SCALE GENOMIC DNA]</scope>
</reference>
<evidence type="ECO:0000256" key="2">
    <source>
        <dbReference type="ARBA" id="ARBA00022737"/>
    </source>
</evidence>
<feature type="domain" description="Disease resistance R13L4/SHOC-2-like LRR" evidence="3">
    <location>
        <begin position="53"/>
        <end position="144"/>
    </location>
</feature>
<evidence type="ECO:0000313" key="5">
    <source>
        <dbReference type="Proteomes" id="UP000176988"/>
    </source>
</evidence>
<accession>A0A1F7WCA2</accession>
<gene>
    <name evidence="4" type="ORF">A2480_04235</name>
</gene>
<dbReference type="PANTHER" id="PTHR48051">
    <property type="match status" value="1"/>
</dbReference>
<comment type="caution">
    <text evidence="4">The sequence shown here is derived from an EMBL/GenBank/DDBJ whole genome shotgun (WGS) entry which is preliminary data.</text>
</comment>
<dbReference type="GO" id="GO:0005737">
    <property type="term" value="C:cytoplasm"/>
    <property type="evidence" value="ECO:0007669"/>
    <property type="project" value="TreeGrafter"/>
</dbReference>
<dbReference type="STRING" id="1802424.A2480_04235"/>
<evidence type="ECO:0000313" key="4">
    <source>
        <dbReference type="EMBL" id="OGM00432.1"/>
    </source>
</evidence>
<dbReference type="EMBL" id="MGFG01000032">
    <property type="protein sequence ID" value="OGM00432.1"/>
    <property type="molecule type" value="Genomic_DNA"/>
</dbReference>
<dbReference type="Gene3D" id="3.80.10.10">
    <property type="entry name" value="Ribonuclease Inhibitor"/>
    <property type="match status" value="1"/>
</dbReference>
<name>A0A1F7WCA2_9BACT</name>
<dbReference type="SMART" id="SM00369">
    <property type="entry name" value="LRR_TYP"/>
    <property type="match status" value="4"/>
</dbReference>
<dbReference type="PROSITE" id="PS51450">
    <property type="entry name" value="LRR"/>
    <property type="match status" value="1"/>
</dbReference>
<keyword evidence="1" id="KW-0433">Leucine-rich repeat</keyword>
<proteinExistence type="predicted"/>
<dbReference type="InterPro" id="IPR003591">
    <property type="entry name" value="Leu-rich_rpt_typical-subtyp"/>
</dbReference>
<dbReference type="Proteomes" id="UP000176988">
    <property type="component" value="Unassembled WGS sequence"/>
</dbReference>
<sequence>MRINLFIWSAVGLMLLGAGCLVNQPSSTTDNTISSTPPSSSVSNRLDLSSRGLKSVSLDIFNRIELEELDLSDNQLTGALPAEIRHLQKLRVLDASGNQMTGVPAEIGQLSRLEELDLSDNQLTGLPLELGNLHGLHRLDLSGNNISQQDLNTIRVGLTNTEIIE</sequence>
<keyword evidence="2" id="KW-0677">Repeat</keyword>
<dbReference type="InterPro" id="IPR032675">
    <property type="entry name" value="LRR_dom_sf"/>
</dbReference>
<dbReference type="PRINTS" id="PR00019">
    <property type="entry name" value="LEURICHRPT"/>
</dbReference>
<dbReference type="PANTHER" id="PTHR48051:SF1">
    <property type="entry name" value="RAS SUPPRESSOR PROTEIN 1"/>
    <property type="match status" value="1"/>
</dbReference>
<dbReference type="PROSITE" id="PS51257">
    <property type="entry name" value="PROKAR_LIPOPROTEIN"/>
    <property type="match status" value="1"/>
</dbReference>
<dbReference type="FunFam" id="3.80.10.10:FF:000041">
    <property type="entry name" value="LRR receptor-like serine/threonine-protein kinase ERECTA"/>
    <property type="match status" value="1"/>
</dbReference>
<dbReference type="InterPro" id="IPR001611">
    <property type="entry name" value="Leu-rich_rpt"/>
</dbReference>
<dbReference type="InterPro" id="IPR050216">
    <property type="entry name" value="LRR_domain-containing"/>
</dbReference>
<evidence type="ECO:0000259" key="3">
    <source>
        <dbReference type="Pfam" id="PF23598"/>
    </source>
</evidence>
<evidence type="ECO:0000256" key="1">
    <source>
        <dbReference type="ARBA" id="ARBA00022614"/>
    </source>
</evidence>
<protein>
    <recommendedName>
        <fullName evidence="3">Disease resistance R13L4/SHOC-2-like LRR domain-containing protein</fullName>
    </recommendedName>
</protein>
<organism evidence="4 5">
    <name type="scientific">Candidatus Uhrbacteria bacterium RIFOXYC2_FULL_47_19</name>
    <dbReference type="NCBI Taxonomy" id="1802424"/>
    <lineage>
        <taxon>Bacteria</taxon>
        <taxon>Candidatus Uhriibacteriota</taxon>
    </lineage>
</organism>
<dbReference type="InterPro" id="IPR055414">
    <property type="entry name" value="LRR_R13L4/SHOC2-like"/>
</dbReference>